<evidence type="ECO:0000313" key="2">
    <source>
        <dbReference type="Proteomes" id="UP001056120"/>
    </source>
</evidence>
<protein>
    <submittedName>
        <fullName evidence="1">Uncharacterized protein</fullName>
    </submittedName>
</protein>
<accession>A0ACB8ZAM1</accession>
<gene>
    <name evidence="1" type="ORF">L1987_77356</name>
</gene>
<name>A0ACB8ZAM1_9ASTR</name>
<dbReference type="Proteomes" id="UP001056120">
    <property type="component" value="Linkage Group LG26"/>
</dbReference>
<evidence type="ECO:0000313" key="1">
    <source>
        <dbReference type="EMBL" id="KAI3694391.1"/>
    </source>
</evidence>
<sequence>MCTTTSHGWLYVVDFYTSDAKSKSEALMMQDRNEEEEFIFVLTDEWKELFAKSEAKRRLAKKQAKKKGKD</sequence>
<comment type="caution">
    <text evidence="1">The sequence shown here is derived from an EMBL/GenBank/DDBJ whole genome shotgun (WGS) entry which is preliminary data.</text>
</comment>
<proteinExistence type="predicted"/>
<organism evidence="1 2">
    <name type="scientific">Smallanthus sonchifolius</name>
    <dbReference type="NCBI Taxonomy" id="185202"/>
    <lineage>
        <taxon>Eukaryota</taxon>
        <taxon>Viridiplantae</taxon>
        <taxon>Streptophyta</taxon>
        <taxon>Embryophyta</taxon>
        <taxon>Tracheophyta</taxon>
        <taxon>Spermatophyta</taxon>
        <taxon>Magnoliopsida</taxon>
        <taxon>eudicotyledons</taxon>
        <taxon>Gunneridae</taxon>
        <taxon>Pentapetalae</taxon>
        <taxon>asterids</taxon>
        <taxon>campanulids</taxon>
        <taxon>Asterales</taxon>
        <taxon>Asteraceae</taxon>
        <taxon>Asteroideae</taxon>
        <taxon>Heliantheae alliance</taxon>
        <taxon>Millerieae</taxon>
        <taxon>Smallanthus</taxon>
    </lineage>
</organism>
<reference evidence="2" key="1">
    <citation type="journal article" date="2022" name="Mol. Ecol. Resour.">
        <title>The genomes of chicory, endive, great burdock and yacon provide insights into Asteraceae palaeo-polyploidization history and plant inulin production.</title>
        <authorList>
            <person name="Fan W."/>
            <person name="Wang S."/>
            <person name="Wang H."/>
            <person name="Wang A."/>
            <person name="Jiang F."/>
            <person name="Liu H."/>
            <person name="Zhao H."/>
            <person name="Xu D."/>
            <person name="Zhang Y."/>
        </authorList>
    </citation>
    <scope>NUCLEOTIDE SEQUENCE [LARGE SCALE GENOMIC DNA]</scope>
    <source>
        <strain evidence="2">cv. Yunnan</strain>
    </source>
</reference>
<dbReference type="EMBL" id="CM042043">
    <property type="protein sequence ID" value="KAI3694391.1"/>
    <property type="molecule type" value="Genomic_DNA"/>
</dbReference>
<keyword evidence="2" id="KW-1185">Reference proteome</keyword>
<reference evidence="1 2" key="2">
    <citation type="journal article" date="2022" name="Mol. Ecol. Resour.">
        <title>The genomes of chicory, endive, great burdock and yacon provide insights into Asteraceae paleo-polyploidization history and plant inulin production.</title>
        <authorList>
            <person name="Fan W."/>
            <person name="Wang S."/>
            <person name="Wang H."/>
            <person name="Wang A."/>
            <person name="Jiang F."/>
            <person name="Liu H."/>
            <person name="Zhao H."/>
            <person name="Xu D."/>
            <person name="Zhang Y."/>
        </authorList>
    </citation>
    <scope>NUCLEOTIDE SEQUENCE [LARGE SCALE GENOMIC DNA]</scope>
    <source>
        <strain evidence="2">cv. Yunnan</strain>
        <tissue evidence="1">Leaves</tissue>
    </source>
</reference>